<proteinExistence type="predicted"/>
<evidence type="ECO:0000313" key="5">
    <source>
        <dbReference type="EMBL" id="GBE78652.1"/>
    </source>
</evidence>
<accession>A0A401G919</accession>
<evidence type="ECO:0000259" key="4">
    <source>
        <dbReference type="PROSITE" id="PS50893"/>
    </source>
</evidence>
<dbReference type="SMART" id="SM00382">
    <property type="entry name" value="AAA"/>
    <property type="match status" value="1"/>
</dbReference>
<keyword evidence="2" id="KW-0067">ATP-binding</keyword>
<sequence>MRKPRRGRSTRQGTFDPEDAKRVKHTQIGVWDLYEEKQTEFSWHIPGSSTLGQYLEMSQSLPYVWKMMKDISSIRNCWQLLFFYVIVEFLSSLIPATTLWYSSRLLNIVQVAIDTRTVDKDLLLHISFGRICCALATRLLTYTKSRLSYPLNARLKQHYSVHLFRARARLDFPTFSDTAVQRQLEEASASSGRSIAWDTFTMVSGAISTAIQIISQVSVLASVLRDQPDGPLLAILSFSQSVFGWLHVQKAYGFARVWAATTKNKDYIRIQGLKHVVNDMEHRQEFVAGNLAQHTLSEFQAAVARVGDDAGDYWELQRNRRSRDKLTFSSLIQDPLRELPQIVFTLRAVQRPAYLPVSLASLNLIQQTTASFSWTVYRFFEQFGSIADQLATVRKLYDVVDIPNRIPDGNVPFPEDTQKLKAGISLEFRNVSFQYPGADDFAIRNVSFKVLPGQLCVIVGVNGSGKSTILKLIARMYDTQEGEILLDDKDIRTLKLDDLRQAMSVLFQDYTHFPLTIGENIGLGNPAHAGDKDHIRLAAKLGGAEDFIERLPDGFETYLERPVRDYYAGIPEGTHTLFGRSIDFNAVRSAGNMSATANTTLSGGQMQRLAVSRTFMRSVVPDDSTVGLLLFDEPSASLDPAAEHDLFVRLRELRGNKTMLFSSHRFGSLTRHADLILYMDDSVVVEAATHDELLKRDGEYARIWKLQAQAFL</sequence>
<protein>
    <recommendedName>
        <fullName evidence="4">ABC transporter domain-containing protein</fullName>
    </recommendedName>
</protein>
<dbReference type="SUPFAM" id="SSF52540">
    <property type="entry name" value="P-loop containing nucleoside triphosphate hydrolases"/>
    <property type="match status" value="1"/>
</dbReference>
<dbReference type="InterPro" id="IPR039421">
    <property type="entry name" value="Type_1_exporter"/>
</dbReference>
<feature type="transmembrane region" description="Helical" evidence="3">
    <location>
        <begin position="77"/>
        <end position="102"/>
    </location>
</feature>
<evidence type="ECO:0000256" key="3">
    <source>
        <dbReference type="SAM" id="Phobius"/>
    </source>
</evidence>
<dbReference type="InterPro" id="IPR017871">
    <property type="entry name" value="ABC_transporter-like_CS"/>
</dbReference>
<dbReference type="PANTHER" id="PTHR43394">
    <property type="entry name" value="ATP-DEPENDENT PERMEASE MDL1, MITOCHONDRIAL"/>
    <property type="match status" value="1"/>
</dbReference>
<organism evidence="5 6">
    <name type="scientific">Sparassis crispa</name>
    <dbReference type="NCBI Taxonomy" id="139825"/>
    <lineage>
        <taxon>Eukaryota</taxon>
        <taxon>Fungi</taxon>
        <taxon>Dikarya</taxon>
        <taxon>Basidiomycota</taxon>
        <taxon>Agaricomycotina</taxon>
        <taxon>Agaricomycetes</taxon>
        <taxon>Polyporales</taxon>
        <taxon>Sparassidaceae</taxon>
        <taxon>Sparassis</taxon>
    </lineage>
</organism>
<dbReference type="PANTHER" id="PTHR43394:SF1">
    <property type="entry name" value="ATP-BINDING CASSETTE SUB-FAMILY B MEMBER 10, MITOCHONDRIAL"/>
    <property type="match status" value="1"/>
</dbReference>
<keyword evidence="1" id="KW-0547">Nucleotide-binding</keyword>
<dbReference type="PROSITE" id="PS00211">
    <property type="entry name" value="ABC_TRANSPORTER_1"/>
    <property type="match status" value="1"/>
</dbReference>
<evidence type="ECO:0000256" key="2">
    <source>
        <dbReference type="ARBA" id="ARBA00022840"/>
    </source>
</evidence>
<dbReference type="InParanoid" id="A0A401G919"/>
<dbReference type="EMBL" id="BFAD01000001">
    <property type="protein sequence ID" value="GBE78652.1"/>
    <property type="molecule type" value="Genomic_DNA"/>
</dbReference>
<dbReference type="RefSeq" id="XP_027609565.1">
    <property type="nucleotide sequence ID" value="XM_027753764.1"/>
</dbReference>
<dbReference type="Pfam" id="PF00005">
    <property type="entry name" value="ABC_tran"/>
    <property type="match status" value="1"/>
</dbReference>
<dbReference type="PROSITE" id="PS50893">
    <property type="entry name" value="ABC_TRANSPORTER_2"/>
    <property type="match status" value="1"/>
</dbReference>
<dbReference type="Gene3D" id="3.40.50.300">
    <property type="entry name" value="P-loop containing nucleotide triphosphate hydrolases"/>
    <property type="match status" value="1"/>
</dbReference>
<evidence type="ECO:0000256" key="1">
    <source>
        <dbReference type="ARBA" id="ARBA00022741"/>
    </source>
</evidence>
<keyword evidence="3" id="KW-0812">Transmembrane</keyword>
<feature type="domain" description="ABC transporter" evidence="4">
    <location>
        <begin position="426"/>
        <end position="706"/>
    </location>
</feature>
<dbReference type="GO" id="GO:0016887">
    <property type="term" value="F:ATP hydrolysis activity"/>
    <property type="evidence" value="ECO:0007669"/>
    <property type="project" value="InterPro"/>
</dbReference>
<dbReference type="OrthoDB" id="6500128at2759"/>
<dbReference type="GO" id="GO:0005524">
    <property type="term" value="F:ATP binding"/>
    <property type="evidence" value="ECO:0007669"/>
    <property type="project" value="UniProtKB-KW"/>
</dbReference>
<dbReference type="GO" id="GO:0015421">
    <property type="term" value="F:ABC-type oligopeptide transporter activity"/>
    <property type="evidence" value="ECO:0007669"/>
    <property type="project" value="TreeGrafter"/>
</dbReference>
<dbReference type="Proteomes" id="UP000287166">
    <property type="component" value="Unassembled WGS sequence"/>
</dbReference>
<dbReference type="InterPro" id="IPR027417">
    <property type="entry name" value="P-loop_NTPase"/>
</dbReference>
<name>A0A401G919_9APHY</name>
<dbReference type="GeneID" id="38775569"/>
<gene>
    <name evidence="5" type="ORF">SCP_0115410</name>
</gene>
<dbReference type="AlphaFoldDB" id="A0A401G919"/>
<keyword evidence="3" id="KW-0472">Membrane</keyword>
<dbReference type="STRING" id="139825.A0A401G919"/>
<reference evidence="5 6" key="1">
    <citation type="journal article" date="2018" name="Sci. Rep.">
        <title>Genome sequence of the cauliflower mushroom Sparassis crispa (Hanabiratake) and its association with beneficial usage.</title>
        <authorList>
            <person name="Kiyama R."/>
            <person name="Furutani Y."/>
            <person name="Kawaguchi K."/>
            <person name="Nakanishi T."/>
        </authorList>
    </citation>
    <scope>NUCLEOTIDE SEQUENCE [LARGE SCALE GENOMIC DNA]</scope>
</reference>
<dbReference type="InterPro" id="IPR003439">
    <property type="entry name" value="ABC_transporter-like_ATP-bd"/>
</dbReference>
<dbReference type="InterPro" id="IPR003593">
    <property type="entry name" value="AAA+_ATPase"/>
</dbReference>
<evidence type="ECO:0000313" key="6">
    <source>
        <dbReference type="Proteomes" id="UP000287166"/>
    </source>
</evidence>
<comment type="caution">
    <text evidence="5">The sequence shown here is derived from an EMBL/GenBank/DDBJ whole genome shotgun (WGS) entry which is preliminary data.</text>
</comment>
<keyword evidence="3" id="KW-1133">Transmembrane helix</keyword>
<keyword evidence="6" id="KW-1185">Reference proteome</keyword>